<dbReference type="KEGG" id="pseg:D3H65_06940"/>
<keyword evidence="3" id="KW-1185">Reference proteome</keyword>
<gene>
    <name evidence="2" type="ORF">D3H65_06940</name>
</gene>
<dbReference type="NCBIfam" id="TIGR04183">
    <property type="entry name" value="Por_Secre_tail"/>
    <property type="match status" value="1"/>
</dbReference>
<evidence type="ECO:0000313" key="3">
    <source>
        <dbReference type="Proteomes" id="UP000263900"/>
    </source>
</evidence>
<evidence type="ECO:0000256" key="1">
    <source>
        <dbReference type="SAM" id="SignalP"/>
    </source>
</evidence>
<feature type="chain" id="PRO_5017596262" evidence="1">
    <location>
        <begin position="19"/>
        <end position="615"/>
    </location>
</feature>
<keyword evidence="1" id="KW-0732">Signal</keyword>
<dbReference type="OrthoDB" id="680297at2"/>
<dbReference type="RefSeq" id="WP_119049562.1">
    <property type="nucleotide sequence ID" value="NZ_CP032157.1"/>
</dbReference>
<accession>A0A3B7MJE1</accession>
<dbReference type="AlphaFoldDB" id="A0A3B7MJE1"/>
<evidence type="ECO:0000313" key="2">
    <source>
        <dbReference type="EMBL" id="AXY73727.1"/>
    </source>
</evidence>
<dbReference type="EMBL" id="CP032157">
    <property type="protein sequence ID" value="AXY73727.1"/>
    <property type="molecule type" value="Genomic_DNA"/>
</dbReference>
<dbReference type="InterPro" id="IPR026444">
    <property type="entry name" value="Secre_tail"/>
</dbReference>
<protein>
    <submittedName>
        <fullName evidence="2">T9SS C-terminal target domain-containing protein</fullName>
    </submittedName>
</protein>
<reference evidence="2 3" key="1">
    <citation type="submission" date="2018-09" db="EMBL/GenBank/DDBJ databases">
        <title>Genome sequencing of strain 6GH32-13.</title>
        <authorList>
            <person name="Weon H.-Y."/>
            <person name="Heo J."/>
            <person name="Kwon S.-W."/>
        </authorList>
    </citation>
    <scope>NUCLEOTIDE SEQUENCE [LARGE SCALE GENOMIC DNA]</scope>
    <source>
        <strain evidence="2 3">5GH32-13</strain>
    </source>
</reference>
<dbReference type="Proteomes" id="UP000263900">
    <property type="component" value="Chromosome"/>
</dbReference>
<feature type="signal peptide" evidence="1">
    <location>
        <begin position="1"/>
        <end position="18"/>
    </location>
</feature>
<proteinExistence type="predicted"/>
<sequence length="615" mass="67840">MAKIILIPLLLLCTFTFAQPSGYVPGTQVCWTINGIQHGYFKAAGNGERHILLSFTGWGETNCSNYQTNAPQNLLRDNGINWDGRTVRAPGDTIVWEILTVPQHNDNYMEPYARAIDTFFAKIAPIDTSNHARFHVSGLSHGVGRFWNYLSNAQSHNSPYRHIFSTTISLSGQQQDSAMLANTSRNKRNWVWVGVDDNGQTHPNLSLYNYNNMAQPKRWTLQQSTPTSTAGHNSTTWDSCHSLKGVDTTTNTWLWMVAKPDTATPPPLCPGSGGPANYVPGTQVSWTFNGRQHGYFRAPGCGERHILVAFTGDAIIDTTNYQIYAPQKLFEDAGINWNGRTVRGAGDTIVWEVLTIPNNANYWLEAYTNDIGYFLEHIETIDTSNHNRFHIAGVSHGVGRMWGYLTNDQNNTSPYRNIFSTTIGVSTTWSNIYSKISAYSVGKRHWVWHGASDANSSTPPSASTDHYNALNGDKRITLQTGGGHNAITWDSCFSLLGSDSSNNRWLWMVTPPASGLRSFTTNPAPGKATENAAAGNGELKAWPNPATTSARLSWNGKAGVAYRITVSDAAGRIRKTLAGVQGNTHTLDLSTVTKGWLFVRVEGGGEQFRLKLMKE</sequence>
<name>A0A3B7MJE1_9BACT</name>
<organism evidence="2 3">
    <name type="scientific">Paraflavitalea soli</name>
    <dbReference type="NCBI Taxonomy" id="2315862"/>
    <lineage>
        <taxon>Bacteria</taxon>
        <taxon>Pseudomonadati</taxon>
        <taxon>Bacteroidota</taxon>
        <taxon>Chitinophagia</taxon>
        <taxon>Chitinophagales</taxon>
        <taxon>Chitinophagaceae</taxon>
        <taxon>Paraflavitalea</taxon>
    </lineage>
</organism>